<gene>
    <name evidence="2" type="ORF">DFP86_103175</name>
</gene>
<keyword evidence="3" id="KW-1185">Reference proteome</keyword>
<proteinExistence type="predicted"/>
<dbReference type="EMBL" id="SNZP01000003">
    <property type="protein sequence ID" value="TDR81522.1"/>
    <property type="molecule type" value="Genomic_DNA"/>
</dbReference>
<evidence type="ECO:0000256" key="1">
    <source>
        <dbReference type="SAM" id="Phobius"/>
    </source>
</evidence>
<reference evidence="2 3" key="1">
    <citation type="submission" date="2019-03" db="EMBL/GenBank/DDBJ databases">
        <title>Genomic Encyclopedia of Type Strains, Phase III (KMG-III): the genomes of soil and plant-associated and newly described type strains.</title>
        <authorList>
            <person name="Whitman W."/>
        </authorList>
    </citation>
    <scope>NUCLEOTIDE SEQUENCE [LARGE SCALE GENOMIC DNA]</scope>
    <source>
        <strain evidence="2 3">CECT 8976</strain>
    </source>
</reference>
<keyword evidence="1" id="KW-0812">Transmembrane</keyword>
<dbReference type="OrthoDB" id="8453416at2"/>
<protein>
    <submittedName>
        <fullName evidence="2">Uncharacterized protein</fullName>
    </submittedName>
</protein>
<sequence>MKRLSSPSRVARIVWLVILSAVLALSLIAYQAVSTIRSVPALFQRNAQLKAQGYYVGEFEFKMLASQQYLNDGQYLRAFSTLRRIRDEMQPPVALPQMPPHASAEQQMAFLLAQQDPATGAFMDRHYPLFSYIAPTCNVVEALRQLAATTGRPLKLKYPLTFLGRIDTPATLVPYLDSLLYLNETSARLPGPGPYGPGVSELACVQELEDAGLYRFSEAWKSTLLRWLNSTQDPATGYWGARIGSPAHWRQNPDINSTFHIIKLMLDEQGNNLRPDFPLRHGDALANSILQSMSGPMPDEADEQHAWGLNQSQGAKILTRYLWPHLTPAVQDKIRRQLLLTQLQFDRLYRPADGGFAYYAADAKADLDGTGLVLMAFKTMGRLPGTLERSRLWGEPAARALTPRIHSVAQWGRVALPSAAGTDLQFLRVYRDRLPASADWAEQVPARIVYPADATGRDLLEVRQGLIRYLRADQSRFGNWTSVDHLREFPLALTRKLPIVAIERGRLDLAAAAGGNPPVRQLYVVAYDIAQRPLSVDLYRR</sequence>
<dbReference type="AlphaFoldDB" id="A0A4R7BBQ1"/>
<keyword evidence="1" id="KW-0472">Membrane</keyword>
<feature type="transmembrane region" description="Helical" evidence="1">
    <location>
        <begin position="12"/>
        <end position="33"/>
    </location>
</feature>
<evidence type="ECO:0000313" key="3">
    <source>
        <dbReference type="Proteomes" id="UP000295611"/>
    </source>
</evidence>
<keyword evidence="1" id="KW-1133">Transmembrane helix</keyword>
<dbReference type="Proteomes" id="UP000295611">
    <property type="component" value="Unassembled WGS sequence"/>
</dbReference>
<name>A0A4R7BBQ1_9NEIS</name>
<evidence type="ECO:0000313" key="2">
    <source>
        <dbReference type="EMBL" id="TDR81522.1"/>
    </source>
</evidence>
<dbReference type="RefSeq" id="WP_133678889.1">
    <property type="nucleotide sequence ID" value="NZ_SNZP01000003.1"/>
</dbReference>
<comment type="caution">
    <text evidence="2">The sequence shown here is derived from an EMBL/GenBank/DDBJ whole genome shotgun (WGS) entry which is preliminary data.</text>
</comment>
<organism evidence="2 3">
    <name type="scientific">Paludibacterium purpuratum</name>
    <dbReference type="NCBI Taxonomy" id="1144873"/>
    <lineage>
        <taxon>Bacteria</taxon>
        <taxon>Pseudomonadati</taxon>
        <taxon>Pseudomonadota</taxon>
        <taxon>Betaproteobacteria</taxon>
        <taxon>Neisseriales</taxon>
        <taxon>Chromobacteriaceae</taxon>
        <taxon>Paludibacterium</taxon>
    </lineage>
</organism>
<accession>A0A4R7BBQ1</accession>